<dbReference type="EMBL" id="SACQ01000007">
    <property type="protein sequence ID" value="RVU29792.1"/>
    <property type="molecule type" value="Genomic_DNA"/>
</dbReference>
<evidence type="ECO:0000313" key="1">
    <source>
        <dbReference type="EMBL" id="RVU29792.1"/>
    </source>
</evidence>
<keyword evidence="2" id="KW-1185">Reference proteome</keyword>
<organism evidence="1 2">
    <name type="scientific">Neptunomonas marina</name>
    <dbReference type="NCBI Taxonomy" id="1815562"/>
    <lineage>
        <taxon>Bacteria</taxon>
        <taxon>Pseudomonadati</taxon>
        <taxon>Pseudomonadota</taxon>
        <taxon>Gammaproteobacteria</taxon>
        <taxon>Oceanospirillales</taxon>
        <taxon>Oceanospirillaceae</taxon>
        <taxon>Neptunomonas</taxon>
    </lineage>
</organism>
<dbReference type="AlphaFoldDB" id="A0A437Q5K5"/>
<sequence length="224" mass="25363">MRKWLVAFLLLSNALLFFGFVMIQGSFKEDGVEETLQGVPLVFVKDAQVQLVPRVDVADSRQQDVEREVVRSCYILSGIASKRSADEVSDFLIEQRYQPLVTTVTREGLMYDVVVNKGWQDRLEEVAGRLLQNDIRLRSVARDGEPILLAGEFDDLRDAEALLAKVGAQKKHLVIQQRKTDKAFYNVRYGFDVGDKLVNKINAVLRDSYKNLKIEKKLCKGVAG</sequence>
<reference evidence="1 2" key="1">
    <citation type="submission" date="2019-01" db="EMBL/GenBank/DDBJ databases">
        <authorList>
            <person name="Chen W.-M."/>
        </authorList>
    </citation>
    <scope>NUCLEOTIDE SEQUENCE [LARGE SCALE GENOMIC DNA]</scope>
    <source>
        <strain evidence="1 2">HPM-16</strain>
    </source>
</reference>
<evidence type="ECO:0008006" key="3">
    <source>
        <dbReference type="Google" id="ProtNLM"/>
    </source>
</evidence>
<protein>
    <recommendedName>
        <fullName evidence="3">SPOR domain-containing protein</fullName>
    </recommendedName>
</protein>
<evidence type="ECO:0000313" key="2">
    <source>
        <dbReference type="Proteomes" id="UP000282818"/>
    </source>
</evidence>
<proteinExistence type="predicted"/>
<comment type="caution">
    <text evidence="1">The sequence shown here is derived from an EMBL/GenBank/DDBJ whole genome shotgun (WGS) entry which is preliminary data.</text>
</comment>
<accession>A0A437Q5K5</accession>
<dbReference type="RefSeq" id="WP_127695075.1">
    <property type="nucleotide sequence ID" value="NZ_SACQ01000007.1"/>
</dbReference>
<gene>
    <name evidence="1" type="ORF">EOE65_14680</name>
</gene>
<dbReference type="Proteomes" id="UP000282818">
    <property type="component" value="Unassembled WGS sequence"/>
</dbReference>
<name>A0A437Q5K5_9GAMM</name>